<dbReference type="Proteomes" id="UP000317243">
    <property type="component" value="Unassembled WGS sequence"/>
</dbReference>
<feature type="region of interest" description="Disordered" evidence="1">
    <location>
        <begin position="1"/>
        <end position="69"/>
    </location>
</feature>
<organism evidence="2 3">
    <name type="scientific">Thalassoglobus neptunius</name>
    <dbReference type="NCBI Taxonomy" id="1938619"/>
    <lineage>
        <taxon>Bacteria</taxon>
        <taxon>Pseudomonadati</taxon>
        <taxon>Planctomycetota</taxon>
        <taxon>Planctomycetia</taxon>
        <taxon>Planctomycetales</taxon>
        <taxon>Planctomycetaceae</taxon>
        <taxon>Thalassoglobus</taxon>
    </lineage>
</organism>
<dbReference type="AlphaFoldDB" id="A0A5C5WG07"/>
<evidence type="ECO:0000256" key="1">
    <source>
        <dbReference type="SAM" id="MobiDB-lite"/>
    </source>
</evidence>
<keyword evidence="3" id="KW-1185">Reference proteome</keyword>
<reference evidence="2 3" key="1">
    <citation type="submission" date="2019-02" db="EMBL/GenBank/DDBJ databases">
        <title>Deep-cultivation of Planctomycetes and their phenomic and genomic characterization uncovers novel biology.</title>
        <authorList>
            <person name="Wiegand S."/>
            <person name="Jogler M."/>
            <person name="Boedeker C."/>
            <person name="Pinto D."/>
            <person name="Vollmers J."/>
            <person name="Rivas-Marin E."/>
            <person name="Kohn T."/>
            <person name="Peeters S.H."/>
            <person name="Heuer A."/>
            <person name="Rast P."/>
            <person name="Oberbeckmann S."/>
            <person name="Bunk B."/>
            <person name="Jeske O."/>
            <person name="Meyerdierks A."/>
            <person name="Storesund J.E."/>
            <person name="Kallscheuer N."/>
            <person name="Luecker S."/>
            <person name="Lage O.M."/>
            <person name="Pohl T."/>
            <person name="Merkel B.J."/>
            <person name="Hornburger P."/>
            <person name="Mueller R.-W."/>
            <person name="Bruemmer F."/>
            <person name="Labrenz M."/>
            <person name="Spormann A.M."/>
            <person name="Op Den Camp H."/>
            <person name="Overmann J."/>
            <person name="Amann R."/>
            <person name="Jetten M.S.M."/>
            <person name="Mascher T."/>
            <person name="Medema M.H."/>
            <person name="Devos D.P."/>
            <person name="Kaster A.-K."/>
            <person name="Ovreas L."/>
            <person name="Rohde M."/>
            <person name="Galperin M.Y."/>
            <person name="Jogler C."/>
        </authorList>
    </citation>
    <scope>NUCLEOTIDE SEQUENCE [LARGE SCALE GENOMIC DNA]</scope>
    <source>
        <strain evidence="2 3">KOR42</strain>
    </source>
</reference>
<feature type="compositionally biased region" description="Basic and acidic residues" evidence="1">
    <location>
        <begin position="1"/>
        <end position="11"/>
    </location>
</feature>
<dbReference type="EMBL" id="SIHI01000019">
    <property type="protein sequence ID" value="TWT49029.1"/>
    <property type="molecule type" value="Genomic_DNA"/>
</dbReference>
<dbReference type="RefSeq" id="WP_146511364.1">
    <property type="nucleotide sequence ID" value="NZ_SIHI01000019.1"/>
</dbReference>
<feature type="compositionally biased region" description="Basic residues" evidence="1">
    <location>
        <begin position="12"/>
        <end position="24"/>
    </location>
</feature>
<evidence type="ECO:0000313" key="3">
    <source>
        <dbReference type="Proteomes" id="UP000317243"/>
    </source>
</evidence>
<accession>A0A5C5WG07</accession>
<protein>
    <submittedName>
        <fullName evidence="2">Uncharacterized protein</fullName>
    </submittedName>
</protein>
<feature type="compositionally biased region" description="Low complexity" evidence="1">
    <location>
        <begin position="26"/>
        <end position="41"/>
    </location>
</feature>
<sequence>MTETKTPEKPAKPKPPKAKAKPPKAKPTGKTAEGPEEAGVPEVEEGQVVKRPRGVSKAGPCPIHPGHTGTVVYRTGKTVRYCKCNTCGHKYQRPITDDAIEAYLSQLATQLEEAPRVDDGSGLEYVVLESSEANGIANDLRRFLVD</sequence>
<comment type="caution">
    <text evidence="2">The sequence shown here is derived from an EMBL/GenBank/DDBJ whole genome shotgun (WGS) entry which is preliminary data.</text>
</comment>
<name>A0A5C5WG07_9PLAN</name>
<evidence type="ECO:0000313" key="2">
    <source>
        <dbReference type="EMBL" id="TWT49029.1"/>
    </source>
</evidence>
<proteinExistence type="predicted"/>
<gene>
    <name evidence="2" type="ORF">KOR42_39450</name>
</gene>